<evidence type="ECO:0000256" key="7">
    <source>
        <dbReference type="ARBA" id="ARBA00022632"/>
    </source>
</evidence>
<dbReference type="GO" id="GO:0030430">
    <property type="term" value="C:host cell cytoplasm"/>
    <property type="evidence" value="ECO:0007669"/>
    <property type="project" value="UniProtKB-SubCell"/>
</dbReference>
<evidence type="ECO:0000313" key="17">
    <source>
        <dbReference type="Proteomes" id="UP000123989"/>
    </source>
</evidence>
<evidence type="ECO:0000256" key="4">
    <source>
        <dbReference type="ARBA" id="ARBA00016002"/>
    </source>
</evidence>
<dbReference type="GO" id="GO:0003723">
    <property type="term" value="F:RNA binding"/>
    <property type="evidence" value="ECO:0007669"/>
    <property type="project" value="UniProtKB-KW"/>
</dbReference>
<feature type="domain" description="Influenza C non-structural protein NS2" evidence="15">
    <location>
        <begin position="6"/>
        <end position="62"/>
    </location>
</feature>
<dbReference type="HAMAP" id="MF_04066">
    <property type="entry name" value="INFV_NS1"/>
    <property type="match status" value="1"/>
</dbReference>
<evidence type="ECO:0000256" key="2">
    <source>
        <dbReference type="ARBA" id="ARBA00004147"/>
    </source>
</evidence>
<dbReference type="InterPro" id="IPR005187">
    <property type="entry name" value="Flu_C_NS1"/>
</dbReference>
<reference evidence="16 17" key="1">
    <citation type="submission" date="2014-09" db="EMBL/GenBank/DDBJ databases">
        <title>Biological and Genetic Characterization of C/Victoria/2/2012, a Contemporary Human Influenza C virus.</title>
        <authorList>
            <person name="Liu R."/>
            <person name="Hause B.M."/>
            <person name="Li F."/>
        </authorList>
    </citation>
    <scope>NUCLEOTIDE SEQUENCE [LARGE SCALE GENOMIC DNA]</scope>
    <source>
        <strain evidence="16">C/Victoria/2/2012</strain>
    </source>
</reference>
<organism evidence="16 17">
    <name type="scientific">Influenza C virus</name>
    <name type="common">C/Victoria/2/2012</name>
    <dbReference type="NCBI Taxonomy" id="1544324"/>
    <lineage>
        <taxon>Viruses</taxon>
        <taxon>Riboviria</taxon>
        <taxon>Orthornavirae</taxon>
        <taxon>Negarnaviricota</taxon>
        <taxon>Polyploviricotina</taxon>
        <taxon>Insthoviricetes</taxon>
        <taxon>Articulavirales</taxon>
        <taxon>Orthomyxoviridae</taxon>
        <taxon>Gammainfluenzavirus</taxon>
        <taxon>Gammainfluenzavirus influenzae</taxon>
        <taxon>Influenza C virus</taxon>
    </lineage>
</organism>
<keyword evidence="7" id="KW-1090">Inhibition of host innate immune response by virus</keyword>
<keyword evidence="5" id="KW-1048">Host nucleus</keyword>
<keyword evidence="8" id="KW-1114">Inhibition of host interferon signaling pathway by virus</keyword>
<comment type="subcellular location">
    <subcellularLocation>
        <location evidence="3">Host cytoplasm</location>
    </subcellularLocation>
    <subcellularLocation>
        <location evidence="2">Host nucleus</location>
    </subcellularLocation>
</comment>
<evidence type="ECO:0000256" key="11">
    <source>
        <dbReference type="ARBA" id="ARBA00023258"/>
    </source>
</evidence>
<evidence type="ECO:0000313" key="16">
    <source>
        <dbReference type="EMBL" id="AIT16767.1"/>
    </source>
</evidence>
<comment type="function">
    <text evidence="1">Suppresses the RNA silencing-based antiviral response in Drosophila cells.</text>
</comment>
<dbReference type="InterPro" id="IPR005188">
    <property type="entry name" value="Flu_C_NS2"/>
</dbReference>
<sequence>MSDKTVKSTNLMAFVATKMLERQEDLDTCTEMQVEKMKTSTKARLRTESSFAPRTWEDAIKEGELLFNGTILQAESLTMTPASVEMKGKKLPIDFAPNNIAPIGQNPIYLSPCIPNFDGNVWEATMYHHRGATLTKTMNCNCFQRTIWCHPNPSRMRLSYAFVLYCRNTKKICGYLIARQVAGIETGIRKCFRCIKSGFVMATDEISLTILRSIKSGAQLDPYWGNETPDIDKTEAYMLSIREAGP</sequence>
<dbReference type="GO" id="GO:0042025">
    <property type="term" value="C:host cell nucleus"/>
    <property type="evidence" value="ECO:0007669"/>
    <property type="project" value="UniProtKB-SubCell"/>
</dbReference>
<evidence type="ECO:0000256" key="6">
    <source>
        <dbReference type="ARBA" id="ARBA00022581"/>
    </source>
</evidence>
<name>A0A097F2V4_9ORTO</name>
<keyword evidence="12" id="KW-0899">Viral immunoevasion</keyword>
<evidence type="ECO:0000256" key="12">
    <source>
        <dbReference type="ARBA" id="ARBA00023280"/>
    </source>
</evidence>
<dbReference type="EMBL" id="KM504283">
    <property type="protein sequence ID" value="AIT16767.1"/>
    <property type="molecule type" value="Viral_cRNA"/>
</dbReference>
<dbReference type="GO" id="GO:0052170">
    <property type="term" value="P:symbiont-mediated suppression of host innate immune response"/>
    <property type="evidence" value="ECO:0007669"/>
    <property type="project" value="UniProtKB-KW"/>
</dbReference>
<evidence type="ECO:0000256" key="10">
    <source>
        <dbReference type="ARBA" id="ARBA00023200"/>
    </source>
</evidence>
<keyword evidence="6" id="KW-0945">Host-virus interaction</keyword>
<evidence type="ECO:0000259" key="14">
    <source>
        <dbReference type="Pfam" id="PF03506"/>
    </source>
</evidence>
<evidence type="ECO:0000256" key="1">
    <source>
        <dbReference type="ARBA" id="ARBA00002416"/>
    </source>
</evidence>
<dbReference type="Proteomes" id="UP000123989">
    <property type="component" value="Genome"/>
</dbReference>
<dbReference type="Pfam" id="PF03506">
    <property type="entry name" value="Flu_C_NS1"/>
    <property type="match status" value="1"/>
</dbReference>
<proteinExistence type="inferred from homology"/>
<feature type="domain" description="Influenza C non-structural protein NS1" evidence="14">
    <location>
        <begin position="63"/>
        <end position="224"/>
    </location>
</feature>
<keyword evidence="10" id="KW-1035">Host cytoplasm</keyword>
<evidence type="ECO:0000256" key="8">
    <source>
        <dbReference type="ARBA" id="ARBA00022830"/>
    </source>
</evidence>
<dbReference type="Pfam" id="PF03555">
    <property type="entry name" value="Flu_C_NS2"/>
    <property type="match status" value="1"/>
</dbReference>
<keyword evidence="11" id="KW-0922">Interferon antiviral system evasion</keyword>
<dbReference type="InterPro" id="IPR004208">
    <property type="entry name" value="NS1"/>
</dbReference>
<protein>
    <recommendedName>
        <fullName evidence="4">Non-structural protein 1</fullName>
    </recommendedName>
    <alternativeName>
        <fullName evidence="13">NS1C</fullName>
    </alternativeName>
</protein>
<evidence type="ECO:0000256" key="5">
    <source>
        <dbReference type="ARBA" id="ARBA00022562"/>
    </source>
</evidence>
<keyword evidence="9" id="KW-0694">RNA-binding</keyword>
<dbReference type="GO" id="GO:0039502">
    <property type="term" value="P:symbiont-mediated suppression of host type I interferon-mediated signaling pathway"/>
    <property type="evidence" value="ECO:0007669"/>
    <property type="project" value="UniProtKB-KW"/>
</dbReference>
<evidence type="ECO:0000256" key="9">
    <source>
        <dbReference type="ARBA" id="ARBA00022884"/>
    </source>
</evidence>
<evidence type="ECO:0000259" key="15">
    <source>
        <dbReference type="Pfam" id="PF03555"/>
    </source>
</evidence>
<accession>A0A097F2V4</accession>
<evidence type="ECO:0000256" key="3">
    <source>
        <dbReference type="ARBA" id="ARBA00004192"/>
    </source>
</evidence>
<evidence type="ECO:0000256" key="13">
    <source>
        <dbReference type="ARBA" id="ARBA00031663"/>
    </source>
</evidence>